<gene>
    <name evidence="1" type="ORF">Q4Q40_06720</name>
</gene>
<keyword evidence="2" id="KW-1185">Reference proteome</keyword>
<dbReference type="EMBL" id="JAUOEL010000002">
    <property type="protein sequence ID" value="MDO5973874.1"/>
    <property type="molecule type" value="Genomic_DNA"/>
</dbReference>
<name>A0ABT8WL44_9FLAO</name>
<accession>A0ABT8WL44</accession>
<organism evidence="1 2">
    <name type="scientific">Flavivirga jejuensis</name>
    <dbReference type="NCBI Taxonomy" id="870487"/>
    <lineage>
        <taxon>Bacteria</taxon>
        <taxon>Pseudomonadati</taxon>
        <taxon>Bacteroidota</taxon>
        <taxon>Flavobacteriia</taxon>
        <taxon>Flavobacteriales</taxon>
        <taxon>Flavobacteriaceae</taxon>
        <taxon>Flavivirga</taxon>
    </lineage>
</organism>
<protein>
    <recommendedName>
        <fullName evidence="3">Transcriptional regulator</fullName>
    </recommendedName>
</protein>
<reference evidence="1" key="1">
    <citation type="submission" date="2023-07" db="EMBL/GenBank/DDBJ databases">
        <title>Two novel species in the genus Flavivirga.</title>
        <authorList>
            <person name="Kwon K."/>
        </authorList>
    </citation>
    <scope>NUCLEOTIDE SEQUENCE</scope>
    <source>
        <strain evidence="1">KACC 14158</strain>
    </source>
</reference>
<dbReference type="RefSeq" id="WP_169669119.1">
    <property type="nucleotide sequence ID" value="NZ_BAABDA010000051.1"/>
</dbReference>
<sequence>MSKSKNKKSHKQDESGKVFLLDKFVCNYITTEWLSDGASNLSHSKKYGVHRHILTKIKKEDGYRIPLSSLAIMCFYKKIALSDFFKMIENKYGSKINDDFVVNTKKEE</sequence>
<evidence type="ECO:0000313" key="1">
    <source>
        <dbReference type="EMBL" id="MDO5973874.1"/>
    </source>
</evidence>
<dbReference type="Proteomes" id="UP001176806">
    <property type="component" value="Unassembled WGS sequence"/>
</dbReference>
<proteinExistence type="predicted"/>
<comment type="caution">
    <text evidence="1">The sequence shown here is derived from an EMBL/GenBank/DDBJ whole genome shotgun (WGS) entry which is preliminary data.</text>
</comment>
<evidence type="ECO:0000313" key="2">
    <source>
        <dbReference type="Proteomes" id="UP001176806"/>
    </source>
</evidence>
<evidence type="ECO:0008006" key="3">
    <source>
        <dbReference type="Google" id="ProtNLM"/>
    </source>
</evidence>